<proteinExistence type="inferred from homology"/>
<dbReference type="PANTHER" id="PTHR12469">
    <property type="entry name" value="PROTEIN EMI5 HOMOLOG, MITOCHONDRIAL"/>
    <property type="match status" value="1"/>
</dbReference>
<organism evidence="4 5">
    <name type="scientific">Peiella sedimenti</name>
    <dbReference type="NCBI Taxonomy" id="3061083"/>
    <lineage>
        <taxon>Bacteria</taxon>
        <taxon>Pseudomonadati</taxon>
        <taxon>Pseudomonadota</taxon>
        <taxon>Alphaproteobacteria</taxon>
        <taxon>Caulobacterales</taxon>
        <taxon>Caulobacteraceae</taxon>
        <taxon>Peiella</taxon>
    </lineage>
</organism>
<keyword evidence="3" id="KW-0143">Chaperone</keyword>
<dbReference type="InterPro" id="IPR036714">
    <property type="entry name" value="SDH_sf"/>
</dbReference>
<dbReference type="PANTHER" id="PTHR12469:SF2">
    <property type="entry name" value="SUCCINATE DEHYDROGENASE ASSEMBLY FACTOR 2, MITOCHONDRIAL"/>
    <property type="match status" value="1"/>
</dbReference>
<evidence type="ECO:0000256" key="3">
    <source>
        <dbReference type="ARBA" id="ARBA00023186"/>
    </source>
</evidence>
<evidence type="ECO:0000256" key="1">
    <source>
        <dbReference type="ARBA" id="ARBA00008571"/>
    </source>
</evidence>
<sequence>MPDTLLTDTPDPRAQRIARLRYRAWRRGMREADLIAGPFADQRLDGLDDAGLDAFERLMDVPDNDLYAWMIGQADPAPEHQGPVMDALQGFARSLAQQTPGRGA</sequence>
<evidence type="ECO:0000313" key="4">
    <source>
        <dbReference type="EMBL" id="MDO1558644.1"/>
    </source>
</evidence>
<dbReference type="Gene3D" id="1.10.150.250">
    <property type="entry name" value="Flavinator of succinate dehydrogenase"/>
    <property type="match status" value="1"/>
</dbReference>
<keyword evidence="5" id="KW-1185">Reference proteome</keyword>
<reference evidence="4" key="1">
    <citation type="submission" date="2023-07" db="EMBL/GenBank/DDBJ databases">
        <title>Brevundimonas soil sp. nov., isolated from the soil of chemical plant.</title>
        <authorList>
            <person name="Wu N."/>
        </authorList>
    </citation>
    <scope>NUCLEOTIDE SEQUENCE</scope>
    <source>
        <strain evidence="4">XZ-24</strain>
    </source>
</reference>
<dbReference type="EMBL" id="JAUKTR010000001">
    <property type="protein sequence ID" value="MDO1558644.1"/>
    <property type="molecule type" value="Genomic_DNA"/>
</dbReference>
<dbReference type="RefSeq" id="WP_302109048.1">
    <property type="nucleotide sequence ID" value="NZ_JAUKTR010000001.1"/>
</dbReference>
<gene>
    <name evidence="4" type="ORF">Q0812_04275</name>
</gene>
<protein>
    <recommendedName>
        <fullName evidence="2">FAD assembly factor SdhE</fullName>
    </recommendedName>
</protein>
<evidence type="ECO:0000256" key="2">
    <source>
        <dbReference type="ARBA" id="ARBA00019418"/>
    </source>
</evidence>
<comment type="similarity">
    <text evidence="1">Belongs to the SdhE FAD assembly factor family.</text>
</comment>
<name>A0ABT8SJ91_9CAUL</name>
<dbReference type="InterPro" id="IPR005631">
    <property type="entry name" value="SDH"/>
</dbReference>
<accession>A0ABT8SJ91</accession>
<dbReference type="Pfam" id="PF03937">
    <property type="entry name" value="Sdh5"/>
    <property type="match status" value="1"/>
</dbReference>
<evidence type="ECO:0000313" key="5">
    <source>
        <dbReference type="Proteomes" id="UP001169063"/>
    </source>
</evidence>
<dbReference type="SUPFAM" id="SSF109910">
    <property type="entry name" value="YgfY-like"/>
    <property type="match status" value="1"/>
</dbReference>
<dbReference type="Proteomes" id="UP001169063">
    <property type="component" value="Unassembled WGS sequence"/>
</dbReference>
<comment type="caution">
    <text evidence="4">The sequence shown here is derived from an EMBL/GenBank/DDBJ whole genome shotgun (WGS) entry which is preliminary data.</text>
</comment>